<evidence type="ECO:0000256" key="1">
    <source>
        <dbReference type="ARBA" id="ARBA00004141"/>
    </source>
</evidence>
<evidence type="ECO:0000313" key="6">
    <source>
        <dbReference type="EMBL" id="ACA59610.1"/>
    </source>
</evidence>
<feature type="transmembrane region" description="Helical" evidence="5">
    <location>
        <begin position="130"/>
        <end position="152"/>
    </location>
</feature>
<accession>B1I3Q1</accession>
<keyword evidence="7" id="KW-1185">Reference proteome</keyword>
<dbReference type="InterPro" id="IPR052561">
    <property type="entry name" value="ComplexI_Subunit1"/>
</dbReference>
<feature type="transmembrane region" description="Helical" evidence="5">
    <location>
        <begin position="65"/>
        <end position="83"/>
    </location>
</feature>
<organism evidence="6 7">
    <name type="scientific">Desulforudis audaxviator (strain MP104C)</name>
    <dbReference type="NCBI Taxonomy" id="477974"/>
    <lineage>
        <taxon>Bacteria</taxon>
        <taxon>Bacillati</taxon>
        <taxon>Bacillota</taxon>
        <taxon>Clostridia</taxon>
        <taxon>Thermoanaerobacterales</taxon>
        <taxon>Candidatus Desulforudaceae</taxon>
        <taxon>Candidatus Desulforudis</taxon>
    </lineage>
</organism>
<feature type="transmembrane region" description="Helical" evidence="5">
    <location>
        <begin position="6"/>
        <end position="26"/>
    </location>
</feature>
<dbReference type="eggNOG" id="COG0650">
    <property type="taxonomic scope" value="Bacteria"/>
</dbReference>
<feature type="transmembrane region" description="Helical" evidence="5">
    <location>
        <begin position="158"/>
        <end position="175"/>
    </location>
</feature>
<keyword evidence="3 5" id="KW-1133">Transmembrane helix</keyword>
<dbReference type="InterPro" id="IPR001694">
    <property type="entry name" value="NADH_UbQ_OxRdtase_su1/FPO"/>
</dbReference>
<evidence type="ECO:0000313" key="7">
    <source>
        <dbReference type="Proteomes" id="UP000008544"/>
    </source>
</evidence>
<dbReference type="EMBL" id="CP000860">
    <property type="protein sequence ID" value="ACA59610.1"/>
    <property type="molecule type" value="Genomic_DNA"/>
</dbReference>
<sequence>MSLTELLVGLAALVLAPFVGGFLRGVDRRITARMQGRIGPPVRQQFYDFLKLWGKAPSVPNKASVVWVWGYLLLTMVTVFMLFAGQDLLIIFFVLAFAAACLAFGAYSVRSPYAHIGAHRELLQMLSYEPILLLAVVAIFLQTGTFMVSGVLEYDQPLLLTLPLAFAAVLIALGIKLRKSPFDISASEHAHQELVRGVYTEYSGRTLAVIELAHWYELVLILAFVALFWAQPLWVGVLLALGAYFLEFVVDNIAARLRWTWMLSISWGIGVGLVLLNIVLIQFVFSGARV</sequence>
<dbReference type="GO" id="GO:0005886">
    <property type="term" value="C:plasma membrane"/>
    <property type="evidence" value="ECO:0007669"/>
    <property type="project" value="TreeGrafter"/>
</dbReference>
<evidence type="ECO:0000256" key="2">
    <source>
        <dbReference type="ARBA" id="ARBA00022692"/>
    </source>
</evidence>
<dbReference type="Pfam" id="PF00146">
    <property type="entry name" value="NADHdh"/>
    <property type="match status" value="1"/>
</dbReference>
<dbReference type="KEGG" id="dau:Daud_1099"/>
<keyword evidence="2 5" id="KW-0812">Transmembrane</keyword>
<dbReference type="AlphaFoldDB" id="B1I3Q1"/>
<dbReference type="RefSeq" id="WP_012302196.1">
    <property type="nucleotide sequence ID" value="NC_010424.1"/>
</dbReference>
<dbReference type="HOGENOM" id="CLU_015134_0_2_9"/>
<reference evidence="6 7" key="2">
    <citation type="journal article" date="2008" name="Science">
        <title>Environmental genomics reveals a single-species ecosystem deep within Earth.</title>
        <authorList>
            <person name="Chivian D."/>
            <person name="Brodie E.L."/>
            <person name="Alm E.J."/>
            <person name="Culley D.E."/>
            <person name="Dehal P.S."/>
            <person name="Desantis T.Z."/>
            <person name="Gihring T.M."/>
            <person name="Lapidus A."/>
            <person name="Lin L.H."/>
            <person name="Lowry S.R."/>
            <person name="Moser D.P."/>
            <person name="Richardson P.M."/>
            <person name="Southam G."/>
            <person name="Wanger G."/>
            <person name="Pratt L.M."/>
            <person name="Andersen G.L."/>
            <person name="Hazen T.C."/>
            <person name="Brockman F.J."/>
            <person name="Arkin A.P."/>
            <person name="Onstott T.C."/>
        </authorList>
    </citation>
    <scope>NUCLEOTIDE SEQUENCE [LARGE SCALE GENOMIC DNA]</scope>
    <source>
        <strain evidence="6 7">MP104C</strain>
    </source>
</reference>
<evidence type="ECO:0000256" key="4">
    <source>
        <dbReference type="ARBA" id="ARBA00023136"/>
    </source>
</evidence>
<dbReference type="PANTHER" id="PTHR43359:SF1">
    <property type="entry name" value="FORMATE HYDROGENLYASE SUBUNIT 4-RELATED"/>
    <property type="match status" value="1"/>
</dbReference>
<reference evidence="7" key="1">
    <citation type="submission" date="2007-10" db="EMBL/GenBank/DDBJ databases">
        <title>Complete sequence of chromosome of Desulforudis audaxviator MP104C.</title>
        <authorList>
            <person name="Copeland A."/>
            <person name="Lucas S."/>
            <person name="Lapidus A."/>
            <person name="Barry K."/>
            <person name="Glavina del Rio T."/>
            <person name="Dalin E."/>
            <person name="Tice H."/>
            <person name="Bruce D."/>
            <person name="Pitluck S."/>
            <person name="Lowry S.R."/>
            <person name="Larimer F."/>
            <person name="Land M.L."/>
            <person name="Hauser L."/>
            <person name="Kyrpides N."/>
            <person name="Ivanova N.N."/>
            <person name="Richardson P."/>
        </authorList>
    </citation>
    <scope>NUCLEOTIDE SEQUENCE [LARGE SCALE GENOMIC DNA]</scope>
    <source>
        <strain evidence="7">MP104C</strain>
    </source>
</reference>
<feature type="transmembrane region" description="Helical" evidence="5">
    <location>
        <begin position="265"/>
        <end position="285"/>
    </location>
</feature>
<proteinExistence type="predicted"/>
<dbReference type="OrthoDB" id="9778499at2"/>
<gene>
    <name evidence="6" type="ordered locus">Daud_1099</name>
</gene>
<evidence type="ECO:0000256" key="3">
    <source>
        <dbReference type="ARBA" id="ARBA00022989"/>
    </source>
</evidence>
<dbReference type="Proteomes" id="UP000008544">
    <property type="component" value="Chromosome"/>
</dbReference>
<name>B1I3Q1_DESAP</name>
<feature type="transmembrane region" description="Helical" evidence="5">
    <location>
        <begin position="218"/>
        <end position="245"/>
    </location>
</feature>
<keyword evidence="4 5" id="KW-0472">Membrane</keyword>
<dbReference type="PANTHER" id="PTHR43359">
    <property type="entry name" value="FORMATE HYDROGENLYASE SUBUNIT 4"/>
    <property type="match status" value="1"/>
</dbReference>
<dbReference type="STRING" id="477974.Daud_1099"/>
<evidence type="ECO:0000256" key="5">
    <source>
        <dbReference type="SAM" id="Phobius"/>
    </source>
</evidence>
<comment type="subcellular location">
    <subcellularLocation>
        <location evidence="1">Membrane</location>
        <topology evidence="1">Multi-pass membrane protein</topology>
    </subcellularLocation>
</comment>
<feature type="transmembrane region" description="Helical" evidence="5">
    <location>
        <begin position="89"/>
        <end position="109"/>
    </location>
</feature>
<protein>
    <submittedName>
        <fullName evidence="6">Respiratory-chain NADH dehydrogenase, subunit 1</fullName>
    </submittedName>
</protein>